<proteinExistence type="predicted"/>
<keyword evidence="3" id="KW-1185">Reference proteome</keyword>
<dbReference type="RefSeq" id="WP_221186714.1">
    <property type="nucleotide sequence ID" value="NZ_JACHWJ010000001.1"/>
</dbReference>
<dbReference type="AlphaFoldDB" id="A0A7W4UM48"/>
<sequence length="157" mass="17371">MSGLGAVVGAAFERAEAFESAVESVQALAVGRPRRIQRKRSKGWRMPEGAVYVGRPSRYANPFRLRKSRVVHGFGGSTQLYRVVPPKGYTDLTRALSFDLYPEQAHSVVTALFRTYLDKTPELDLEPLRGRDLACWCPPGLACHAGVLLSRANRPES</sequence>
<dbReference type="Pfam" id="PF14216">
    <property type="entry name" value="DUF4326"/>
    <property type="match status" value="1"/>
</dbReference>
<dbReference type="InterPro" id="IPR025475">
    <property type="entry name" value="DUF4326"/>
</dbReference>
<reference evidence="2 3" key="1">
    <citation type="submission" date="2020-08" db="EMBL/GenBank/DDBJ databases">
        <title>Sequencing the genomes of 1000 actinobacteria strains.</title>
        <authorList>
            <person name="Klenk H.-P."/>
        </authorList>
    </citation>
    <scope>NUCLEOTIDE SEQUENCE [LARGE SCALE GENOMIC DNA]</scope>
    <source>
        <strain evidence="2 3">DSM 20419</strain>
    </source>
</reference>
<dbReference type="EMBL" id="JACHWJ010000001">
    <property type="protein sequence ID" value="MBB2956992.1"/>
    <property type="molecule type" value="Genomic_DNA"/>
</dbReference>
<evidence type="ECO:0000259" key="1">
    <source>
        <dbReference type="Pfam" id="PF14216"/>
    </source>
</evidence>
<name>A0A7W4UM48_9MICO</name>
<dbReference type="Proteomes" id="UP000545286">
    <property type="component" value="Unassembled WGS sequence"/>
</dbReference>
<organism evidence="2 3">
    <name type="scientific">Pseudoclavibacter helvolus</name>
    <dbReference type="NCBI Taxonomy" id="255205"/>
    <lineage>
        <taxon>Bacteria</taxon>
        <taxon>Bacillati</taxon>
        <taxon>Actinomycetota</taxon>
        <taxon>Actinomycetes</taxon>
        <taxon>Micrococcales</taxon>
        <taxon>Microbacteriaceae</taxon>
        <taxon>Pseudoclavibacter</taxon>
    </lineage>
</organism>
<gene>
    <name evidence="2" type="ORF">FHX72_001104</name>
</gene>
<accession>A0A7W4UM48</accession>
<protein>
    <recommendedName>
        <fullName evidence="1">DUF4326 domain-containing protein</fullName>
    </recommendedName>
</protein>
<evidence type="ECO:0000313" key="3">
    <source>
        <dbReference type="Proteomes" id="UP000545286"/>
    </source>
</evidence>
<evidence type="ECO:0000313" key="2">
    <source>
        <dbReference type="EMBL" id="MBB2956992.1"/>
    </source>
</evidence>
<comment type="caution">
    <text evidence="2">The sequence shown here is derived from an EMBL/GenBank/DDBJ whole genome shotgun (WGS) entry which is preliminary data.</text>
</comment>
<feature type="domain" description="DUF4326" evidence="1">
    <location>
        <begin position="39"/>
        <end position="149"/>
    </location>
</feature>